<keyword evidence="2" id="KW-1185">Reference proteome</keyword>
<dbReference type="AlphaFoldDB" id="A0ABD2XE00"/>
<accession>A0ABD2XE00</accession>
<dbReference type="EMBL" id="JBJJXI010000030">
    <property type="protein sequence ID" value="KAL3403449.1"/>
    <property type="molecule type" value="Genomic_DNA"/>
</dbReference>
<sequence length="70" mass="8016">MPQRSVGCVCVCDGAYTYGITILYIHARLRRKRNDEYQWENSANCIVRVLYALGAARQQSTVYNPKGFKV</sequence>
<name>A0ABD2XE00_9HYME</name>
<evidence type="ECO:0000313" key="1">
    <source>
        <dbReference type="EMBL" id="KAL3403449.1"/>
    </source>
</evidence>
<protein>
    <submittedName>
        <fullName evidence="1">Uncharacterized protein</fullName>
    </submittedName>
</protein>
<dbReference type="Proteomes" id="UP001627154">
    <property type="component" value="Unassembled WGS sequence"/>
</dbReference>
<gene>
    <name evidence="1" type="ORF">TKK_003730</name>
</gene>
<reference evidence="1 2" key="1">
    <citation type="journal article" date="2024" name="bioRxiv">
        <title>A reference genome for Trichogramma kaykai: A tiny desert-dwelling parasitoid wasp with competing sex-ratio distorters.</title>
        <authorList>
            <person name="Culotta J."/>
            <person name="Lindsey A.R."/>
        </authorList>
    </citation>
    <scope>NUCLEOTIDE SEQUENCE [LARGE SCALE GENOMIC DNA]</scope>
    <source>
        <strain evidence="1 2">KSX58</strain>
    </source>
</reference>
<organism evidence="1 2">
    <name type="scientific">Trichogramma kaykai</name>
    <dbReference type="NCBI Taxonomy" id="54128"/>
    <lineage>
        <taxon>Eukaryota</taxon>
        <taxon>Metazoa</taxon>
        <taxon>Ecdysozoa</taxon>
        <taxon>Arthropoda</taxon>
        <taxon>Hexapoda</taxon>
        <taxon>Insecta</taxon>
        <taxon>Pterygota</taxon>
        <taxon>Neoptera</taxon>
        <taxon>Endopterygota</taxon>
        <taxon>Hymenoptera</taxon>
        <taxon>Apocrita</taxon>
        <taxon>Proctotrupomorpha</taxon>
        <taxon>Chalcidoidea</taxon>
        <taxon>Trichogrammatidae</taxon>
        <taxon>Trichogramma</taxon>
    </lineage>
</organism>
<proteinExistence type="predicted"/>
<comment type="caution">
    <text evidence="1">The sequence shown here is derived from an EMBL/GenBank/DDBJ whole genome shotgun (WGS) entry which is preliminary data.</text>
</comment>
<evidence type="ECO:0000313" key="2">
    <source>
        <dbReference type="Proteomes" id="UP001627154"/>
    </source>
</evidence>